<dbReference type="PANTHER" id="PTHR32432">
    <property type="entry name" value="CELL DIVISION PROTEIN FTSA-RELATED"/>
    <property type="match status" value="1"/>
</dbReference>
<dbReference type="Proteomes" id="UP000886289">
    <property type="component" value="Unassembled WGS sequence"/>
</dbReference>
<dbReference type="SUPFAM" id="SSF53067">
    <property type="entry name" value="Actin-like ATPase domain"/>
    <property type="match status" value="2"/>
</dbReference>
<name>A0A7C0U3L0_DESA2</name>
<dbReference type="InterPro" id="IPR005883">
    <property type="entry name" value="PilM"/>
</dbReference>
<dbReference type="NCBIfam" id="TIGR01175">
    <property type="entry name" value="pilM"/>
    <property type="match status" value="1"/>
</dbReference>
<dbReference type="InterPro" id="IPR043129">
    <property type="entry name" value="ATPase_NBD"/>
</dbReference>
<evidence type="ECO:0000313" key="1">
    <source>
        <dbReference type="EMBL" id="HDD44802.1"/>
    </source>
</evidence>
<sequence length="342" mass="38670">TGERSLLGIDLGSHTLKILELSDKGLELVNFGMMTLPEGADLEDPEKDDLIISTIRKLIEQLNIKKTEVAVCLSIHHIIVKKIEIPFMEKEELDEGIIAEAEQHIPYNLQEVNLDYQILGRSSEDKMDILIAVAKKEVVERYMALFSEAGLRPYVIDAETIALVNAYETFYADRSSIVALIDIGASKINVIVLEDSFPIFNAEIPTGGKYLTRQIQDRFNMNYAQAESIKINGPSDNTLLQPLQDIFTLVINEWITKIKRTLRFFEENHPKAIDKLILSGGSSRIKGLSDLFYKEIKKPVSTFDPFKKLKYPSEKFDAAYLEYSVPQMPIALGLALRKMGEK</sequence>
<reference evidence="1" key="1">
    <citation type="journal article" date="2020" name="mSystems">
        <title>Genome- and Community-Level Interaction Insights into Carbon Utilization and Element Cycling Functions of Hydrothermarchaeota in Hydrothermal Sediment.</title>
        <authorList>
            <person name="Zhou Z."/>
            <person name="Liu Y."/>
            <person name="Xu W."/>
            <person name="Pan J."/>
            <person name="Luo Z.H."/>
            <person name="Li M."/>
        </authorList>
    </citation>
    <scope>NUCLEOTIDE SEQUENCE [LARGE SCALE GENOMIC DNA]</scope>
    <source>
        <strain evidence="1">HyVt-233</strain>
    </source>
</reference>
<dbReference type="Gene3D" id="3.30.420.40">
    <property type="match status" value="2"/>
</dbReference>
<dbReference type="PIRSF" id="PIRSF019169">
    <property type="entry name" value="PilM"/>
    <property type="match status" value="1"/>
</dbReference>
<gene>
    <name evidence="1" type="primary">pilM</name>
    <name evidence="1" type="ORF">ENG63_08100</name>
</gene>
<dbReference type="InterPro" id="IPR050696">
    <property type="entry name" value="FtsA/MreB"/>
</dbReference>
<organism evidence="1">
    <name type="scientific">Desulfofervidus auxilii</name>
    <dbReference type="NCBI Taxonomy" id="1621989"/>
    <lineage>
        <taxon>Bacteria</taxon>
        <taxon>Pseudomonadati</taxon>
        <taxon>Thermodesulfobacteriota</taxon>
        <taxon>Candidatus Desulfofervidia</taxon>
        <taxon>Candidatus Desulfofervidales</taxon>
        <taxon>Candidatus Desulfofervidaceae</taxon>
        <taxon>Candidatus Desulfofervidus</taxon>
    </lineage>
</organism>
<dbReference type="AlphaFoldDB" id="A0A7C0U3L0"/>
<accession>A0A7C0U3L0</accession>
<protein>
    <submittedName>
        <fullName evidence="1">Type IV pilus assembly protein PilM</fullName>
    </submittedName>
</protein>
<comment type="caution">
    <text evidence="1">The sequence shown here is derived from an EMBL/GenBank/DDBJ whole genome shotgun (WGS) entry which is preliminary data.</text>
</comment>
<dbReference type="EMBL" id="DRBS01000302">
    <property type="protein sequence ID" value="HDD44802.1"/>
    <property type="molecule type" value="Genomic_DNA"/>
</dbReference>
<dbReference type="Pfam" id="PF11104">
    <property type="entry name" value="PilM_2"/>
    <property type="match status" value="1"/>
</dbReference>
<dbReference type="PANTHER" id="PTHR32432:SF3">
    <property type="entry name" value="ETHANOLAMINE UTILIZATION PROTEIN EUTJ"/>
    <property type="match status" value="1"/>
</dbReference>
<dbReference type="Gene3D" id="3.30.1490.300">
    <property type="match status" value="1"/>
</dbReference>
<feature type="non-terminal residue" evidence="1">
    <location>
        <position position="1"/>
    </location>
</feature>
<proteinExistence type="predicted"/>
<dbReference type="CDD" id="cd24049">
    <property type="entry name" value="ASKHA_NBD_PilM"/>
    <property type="match status" value="1"/>
</dbReference>